<name>A0A0D8XM68_DICVI</name>
<keyword evidence="3" id="KW-1185">Reference proteome</keyword>
<feature type="region of interest" description="Disordered" evidence="1">
    <location>
        <begin position="1"/>
        <end position="55"/>
    </location>
</feature>
<organism evidence="2 3">
    <name type="scientific">Dictyocaulus viviparus</name>
    <name type="common">Bovine lungworm</name>
    <dbReference type="NCBI Taxonomy" id="29172"/>
    <lineage>
        <taxon>Eukaryota</taxon>
        <taxon>Metazoa</taxon>
        <taxon>Ecdysozoa</taxon>
        <taxon>Nematoda</taxon>
        <taxon>Chromadorea</taxon>
        <taxon>Rhabditida</taxon>
        <taxon>Rhabditina</taxon>
        <taxon>Rhabditomorpha</taxon>
        <taxon>Strongyloidea</taxon>
        <taxon>Metastrongylidae</taxon>
        <taxon>Dictyocaulus</taxon>
    </lineage>
</organism>
<dbReference type="OrthoDB" id="5868566at2759"/>
<protein>
    <submittedName>
        <fullName evidence="2">Uncharacterized protein</fullName>
    </submittedName>
</protein>
<evidence type="ECO:0000313" key="3">
    <source>
        <dbReference type="Proteomes" id="UP000053766"/>
    </source>
</evidence>
<feature type="compositionally biased region" description="Polar residues" evidence="1">
    <location>
        <begin position="44"/>
        <end position="55"/>
    </location>
</feature>
<reference evidence="2 3" key="1">
    <citation type="submission" date="2013-11" db="EMBL/GenBank/DDBJ databases">
        <title>Draft genome of the bovine lungworm Dictyocaulus viviparus.</title>
        <authorList>
            <person name="Mitreva M."/>
        </authorList>
    </citation>
    <scope>NUCLEOTIDE SEQUENCE [LARGE SCALE GENOMIC DNA]</scope>
    <source>
        <strain evidence="2 3">HannoverDv2000</strain>
    </source>
</reference>
<sequence length="506" mass="54756">MSGFSPKPYANVKCEPQPSTSTANEATLPMNSPCHPSPALARSVPSSQEATSPSETAGKDFVFFTTELANQAALDFEKERFESLLEWHRKYRKRKAMEVSSDDSIEKPTSSVSVEPTCDVSEIRAEKRKAENDSDENDPKKPTYKEIGVPVSFPQKIEETPLRKMEMMTNSSAFSTSSSINDVVETPTNGLCKKKMEMMTNSSAFSTSSSINDVVETPTNGLCKKDERSAKLEKLGEMERQVEAERLRVEWEKEVQAHEMKKLMQNQGLSPYSSSMFSQVPNSQGAMYPAVHFPGRYPNGSAPYPMGSISSGVYPSAYPNSTHSYPSGYPLSAPGKSQIASPAFIGDPMTFKGTAMPPPGMSPHHPMYAHMMATRASAGMPSPVPVSGYPDDPGRPPFAIPGQSPAVSPFHQGPFPVHPYNQVPYGPSGMAKGMVHPPQYPFPGAMVPVGQGLPPNPGMVRGVSSDPRWQGGVPLNYPPSFPSIPPVTASSNPCQHLTPPKQGLAV</sequence>
<evidence type="ECO:0000313" key="2">
    <source>
        <dbReference type="EMBL" id="KJH44837.1"/>
    </source>
</evidence>
<dbReference type="Proteomes" id="UP000053766">
    <property type="component" value="Unassembled WGS sequence"/>
</dbReference>
<feature type="compositionally biased region" description="Basic and acidic residues" evidence="1">
    <location>
        <begin position="121"/>
        <end position="144"/>
    </location>
</feature>
<evidence type="ECO:0000256" key="1">
    <source>
        <dbReference type="SAM" id="MobiDB-lite"/>
    </source>
</evidence>
<accession>A0A0D8XM68</accession>
<feature type="region of interest" description="Disordered" evidence="1">
    <location>
        <begin position="93"/>
        <end position="146"/>
    </location>
</feature>
<proteinExistence type="predicted"/>
<gene>
    <name evidence="2" type="ORF">DICVIV_09120</name>
</gene>
<dbReference type="EMBL" id="KN716444">
    <property type="protein sequence ID" value="KJH44837.1"/>
    <property type="molecule type" value="Genomic_DNA"/>
</dbReference>
<feature type="region of interest" description="Disordered" evidence="1">
    <location>
        <begin position="484"/>
        <end position="506"/>
    </location>
</feature>
<dbReference type="AlphaFoldDB" id="A0A0D8XM68"/>
<dbReference type="STRING" id="29172.A0A0D8XM68"/>
<reference evidence="3" key="2">
    <citation type="journal article" date="2016" name="Sci. Rep.">
        <title>Dictyocaulus viviparus genome, variome and transcriptome elucidate lungworm biology and support future intervention.</title>
        <authorList>
            <person name="McNulty S.N."/>
            <person name="Strube C."/>
            <person name="Rosa B.A."/>
            <person name="Martin J.C."/>
            <person name="Tyagi R."/>
            <person name="Choi Y.J."/>
            <person name="Wang Q."/>
            <person name="Hallsworth Pepin K."/>
            <person name="Zhang X."/>
            <person name="Ozersky P."/>
            <person name="Wilson R.K."/>
            <person name="Sternberg P.W."/>
            <person name="Gasser R.B."/>
            <person name="Mitreva M."/>
        </authorList>
    </citation>
    <scope>NUCLEOTIDE SEQUENCE [LARGE SCALE GENOMIC DNA]</scope>
    <source>
        <strain evidence="3">HannoverDv2000</strain>
    </source>
</reference>